<evidence type="ECO:0000313" key="2">
    <source>
        <dbReference type="EMBL" id="KKM27592.1"/>
    </source>
</evidence>
<protein>
    <recommendedName>
        <fullName evidence="1">GyrI-like small molecule binding domain-containing protein</fullName>
    </recommendedName>
</protein>
<reference evidence="2" key="1">
    <citation type="journal article" date="2015" name="Nature">
        <title>Complex archaea that bridge the gap between prokaryotes and eukaryotes.</title>
        <authorList>
            <person name="Spang A."/>
            <person name="Saw J.H."/>
            <person name="Jorgensen S.L."/>
            <person name="Zaremba-Niedzwiedzka K."/>
            <person name="Martijn J."/>
            <person name="Lind A.E."/>
            <person name="van Eijk R."/>
            <person name="Schleper C."/>
            <person name="Guy L."/>
            <person name="Ettema T.J."/>
        </authorList>
    </citation>
    <scope>NUCLEOTIDE SEQUENCE</scope>
</reference>
<organism evidence="2">
    <name type="scientific">marine sediment metagenome</name>
    <dbReference type="NCBI Taxonomy" id="412755"/>
    <lineage>
        <taxon>unclassified sequences</taxon>
        <taxon>metagenomes</taxon>
        <taxon>ecological metagenomes</taxon>
    </lineage>
</organism>
<dbReference type="Pfam" id="PF06445">
    <property type="entry name" value="GyrI-like"/>
    <property type="match status" value="1"/>
</dbReference>
<dbReference type="EMBL" id="LAZR01012292">
    <property type="protein sequence ID" value="KKM27592.1"/>
    <property type="molecule type" value="Genomic_DNA"/>
</dbReference>
<dbReference type="PIRSF" id="PIRSF031644">
    <property type="entry name" value="UCP031644"/>
    <property type="match status" value="1"/>
</dbReference>
<dbReference type="AlphaFoldDB" id="A0A0F9IJ89"/>
<comment type="caution">
    <text evidence="2">The sequence shown here is derived from an EMBL/GenBank/DDBJ whole genome shotgun (WGS) entry which is preliminary data.</text>
</comment>
<dbReference type="InterPro" id="IPR008319">
    <property type="entry name" value="GyrI-like_CCH_Lin2189-like"/>
</dbReference>
<dbReference type="InterPro" id="IPR029442">
    <property type="entry name" value="GyrI-like"/>
</dbReference>
<dbReference type="SUPFAM" id="SSF55136">
    <property type="entry name" value="Probable bacterial effector-binding domain"/>
    <property type="match status" value="1"/>
</dbReference>
<sequence length="208" mass="23986">MPVKIDFKKTLKELYQPNSKEVVVVDVPEMQFLMIDGIGSPSDSKEYLDALAALYPIAFKTKFLSKAKGKDYVVPPLEGLWWADNIADFTEGNRDKWKWTMMIMQPDWITQDMINEAISITKEKKPELSELLPKLRLERYKEGKAAQIMHIGPYSEEGPTVQKVHDSIKKEGGTFEGHEHKHHEIYLSDPRKANPTKMKTVIRQPFII</sequence>
<proteinExistence type="predicted"/>
<name>A0A0F9IJ89_9ZZZZ</name>
<feature type="domain" description="GyrI-like small molecule binding" evidence="1">
    <location>
        <begin position="21"/>
        <end position="202"/>
    </location>
</feature>
<dbReference type="Gene3D" id="3.20.80.10">
    <property type="entry name" value="Regulatory factor, effector binding domain"/>
    <property type="match status" value="1"/>
</dbReference>
<dbReference type="InterPro" id="IPR011256">
    <property type="entry name" value="Reg_factor_effector_dom_sf"/>
</dbReference>
<gene>
    <name evidence="2" type="ORF">LCGC14_1573210</name>
</gene>
<accession>A0A0F9IJ89</accession>
<evidence type="ECO:0000259" key="1">
    <source>
        <dbReference type="Pfam" id="PF06445"/>
    </source>
</evidence>